<evidence type="ECO:0000313" key="1">
    <source>
        <dbReference type="EMBL" id="KAI3758724.1"/>
    </source>
</evidence>
<reference evidence="1 2" key="2">
    <citation type="journal article" date="2022" name="Mol. Ecol. Resour.">
        <title>The genomes of chicory, endive, great burdock and yacon provide insights into Asteraceae paleo-polyploidization history and plant inulin production.</title>
        <authorList>
            <person name="Fan W."/>
            <person name="Wang S."/>
            <person name="Wang H."/>
            <person name="Wang A."/>
            <person name="Jiang F."/>
            <person name="Liu H."/>
            <person name="Zhao H."/>
            <person name="Xu D."/>
            <person name="Zhang Y."/>
        </authorList>
    </citation>
    <scope>NUCLEOTIDE SEQUENCE [LARGE SCALE GENOMIC DNA]</scope>
    <source>
        <strain evidence="2">cv. Niubang</strain>
    </source>
</reference>
<reference evidence="2" key="1">
    <citation type="journal article" date="2022" name="Mol. Ecol. Resour.">
        <title>The genomes of chicory, endive, great burdock and yacon provide insights into Asteraceae palaeo-polyploidization history and plant inulin production.</title>
        <authorList>
            <person name="Fan W."/>
            <person name="Wang S."/>
            <person name="Wang H."/>
            <person name="Wang A."/>
            <person name="Jiang F."/>
            <person name="Liu H."/>
            <person name="Zhao H."/>
            <person name="Xu D."/>
            <person name="Zhang Y."/>
        </authorList>
    </citation>
    <scope>NUCLEOTIDE SEQUENCE [LARGE SCALE GENOMIC DNA]</scope>
    <source>
        <strain evidence="2">cv. Niubang</strain>
    </source>
</reference>
<name>A0ACB9EIB1_ARCLA</name>
<accession>A0ACB9EIB1</accession>
<keyword evidence="2" id="KW-1185">Reference proteome</keyword>
<organism evidence="1 2">
    <name type="scientific">Arctium lappa</name>
    <name type="common">Greater burdock</name>
    <name type="synonym">Lappa major</name>
    <dbReference type="NCBI Taxonomy" id="4217"/>
    <lineage>
        <taxon>Eukaryota</taxon>
        <taxon>Viridiplantae</taxon>
        <taxon>Streptophyta</taxon>
        <taxon>Embryophyta</taxon>
        <taxon>Tracheophyta</taxon>
        <taxon>Spermatophyta</taxon>
        <taxon>Magnoliopsida</taxon>
        <taxon>eudicotyledons</taxon>
        <taxon>Gunneridae</taxon>
        <taxon>Pentapetalae</taxon>
        <taxon>asterids</taxon>
        <taxon>campanulids</taxon>
        <taxon>Asterales</taxon>
        <taxon>Asteraceae</taxon>
        <taxon>Carduoideae</taxon>
        <taxon>Cardueae</taxon>
        <taxon>Arctiinae</taxon>
        <taxon>Arctium</taxon>
    </lineage>
</organism>
<proteinExistence type="predicted"/>
<sequence length="905" mass="102922">MLLLTRVFQKKFYKKTESNSQRYSSSSSKNHEHRERVEGKRYEENRYLERNPEEKKKFVNDYNVAEKPANDPIKCYNCGKIGHFAKDCRKPKVRNSQYYQNKLLLAKQQEAGIALIAEDEFWLDHSDQEDEKEKEETAHLCLMGKEVKYDESDDETSDEKEKDRVAKRNNKIFELNKSVIGNKDLIDSLRKSASDSKLQVDCFEKKISDFEVKFSKSEFEKKESALTIHKLQVENKLLNKKMKAKLATAKVYVPPLILESKIVELENVVSDEIFLVLPCGCNIGESSAKVGESVSIIADYYAQDISKKRPKARTEWRPKRKDDEIAESVSDNSCNRSVSSDNDVVDQLASSKQNLTRHMCYLDSGCSKHMTGHKILLSNYTEKFSGNVRFGNDQVSPILGYGDIIQDNITIRMVSYIEGFGHNLFSIGKLCDKGLEVNFKAKRCSVRSEDGTELLVGKRKTNLYTINLSKVQDDRHVCLLSKASMQQSWLWHQRLSHLNFRYINKLVKDKLVKGLPELRYEKEHLCAACEKVKMKRAAHKPKPEPSTSSPLELLHMDLCVPMRTQSLGGKKYVLVIVDDYSRYTWVKFLRSKDETPEVLITFLKTTQVNMQRQVKFLRTDNGTEFTNKTVEKYLESVGISHQYSAARTPEQNGVVKRRNRTLVEAARTMLSQSDLPLFLWAEAVSTACHTQNLSMVHRRFQKTLYELINNRTSTINSEPVITGVLASGHISPELVSTEKNSDNASTSVSHLSDLDLLFEFFYDEFLGSNVSKSAVTDRSENTSCNHPVTSEVLTELISPVQSETHILTSTPTVEDTQVTDEPEVTISVGCNTLSTQQPESAVPTNASAPETSTANLPPIIQTEEPDSGFQDDDHVQLVSTPLPHEHHWTKEHPLHQVIGDLNKPV</sequence>
<evidence type="ECO:0000313" key="2">
    <source>
        <dbReference type="Proteomes" id="UP001055879"/>
    </source>
</evidence>
<comment type="caution">
    <text evidence="1">The sequence shown here is derived from an EMBL/GenBank/DDBJ whole genome shotgun (WGS) entry which is preliminary data.</text>
</comment>
<protein>
    <submittedName>
        <fullName evidence="1">Uncharacterized protein</fullName>
    </submittedName>
</protein>
<dbReference type="Proteomes" id="UP001055879">
    <property type="component" value="Linkage Group LG02"/>
</dbReference>
<dbReference type="EMBL" id="CM042048">
    <property type="protein sequence ID" value="KAI3758724.1"/>
    <property type="molecule type" value="Genomic_DNA"/>
</dbReference>
<gene>
    <name evidence="1" type="ORF">L6452_06295</name>
</gene>